<organism evidence="11 12">
    <name type="scientific">Cimex lectularius</name>
    <name type="common">Bed bug</name>
    <name type="synonym">Acanthia lectularia</name>
    <dbReference type="NCBI Taxonomy" id="79782"/>
    <lineage>
        <taxon>Eukaryota</taxon>
        <taxon>Metazoa</taxon>
        <taxon>Ecdysozoa</taxon>
        <taxon>Arthropoda</taxon>
        <taxon>Hexapoda</taxon>
        <taxon>Insecta</taxon>
        <taxon>Pterygota</taxon>
        <taxon>Neoptera</taxon>
        <taxon>Paraneoptera</taxon>
        <taxon>Hemiptera</taxon>
        <taxon>Heteroptera</taxon>
        <taxon>Panheteroptera</taxon>
        <taxon>Cimicomorpha</taxon>
        <taxon>Cimicidae</taxon>
        <taxon>Cimex</taxon>
    </lineage>
</organism>
<dbReference type="GO" id="GO:0004439">
    <property type="term" value="F:phosphatidylinositol-4,5-bisphosphate 5-phosphatase activity"/>
    <property type="evidence" value="ECO:0007669"/>
    <property type="project" value="UniProtKB-EC"/>
</dbReference>
<evidence type="ECO:0000313" key="11">
    <source>
        <dbReference type="EnsemblMetazoa" id="XP_014262112.1"/>
    </source>
</evidence>
<keyword evidence="9" id="KW-0968">Cytoplasmic vesicle</keyword>
<dbReference type="SMART" id="SM00324">
    <property type="entry name" value="RhoGAP"/>
    <property type="match status" value="1"/>
</dbReference>
<dbReference type="CDD" id="cd04380">
    <property type="entry name" value="RhoGAP_OCRL1"/>
    <property type="match status" value="1"/>
</dbReference>
<dbReference type="InterPro" id="IPR013783">
    <property type="entry name" value="Ig-like_fold"/>
</dbReference>
<dbReference type="PANTHER" id="PTHR11200:SF300">
    <property type="entry name" value="TYPE II INOSITOL 1,4,5-TRISPHOSPHATE 5-PHOSPHATASE"/>
    <property type="match status" value="1"/>
</dbReference>
<keyword evidence="8" id="KW-0472">Membrane</keyword>
<dbReference type="GO" id="GO:0052745">
    <property type="term" value="F:inositol phosphate phosphatase activity"/>
    <property type="evidence" value="ECO:0007669"/>
    <property type="project" value="InterPro"/>
</dbReference>
<keyword evidence="5" id="KW-0967">Endosome</keyword>
<dbReference type="Gene3D" id="2.60.40.10">
    <property type="entry name" value="Immunoglobulins"/>
    <property type="match status" value="1"/>
</dbReference>
<accession>A0A8I6SQH7</accession>
<dbReference type="InterPro" id="IPR037793">
    <property type="entry name" value="OCRL1/INPP5B_INPP5c"/>
</dbReference>
<dbReference type="SUPFAM" id="SSF56219">
    <property type="entry name" value="DNase I-like"/>
    <property type="match status" value="1"/>
</dbReference>
<dbReference type="CDD" id="cd09093">
    <property type="entry name" value="INPP5c_INPP5B"/>
    <property type="match status" value="1"/>
</dbReference>
<evidence type="ECO:0000256" key="9">
    <source>
        <dbReference type="ARBA" id="ARBA00023329"/>
    </source>
</evidence>
<dbReference type="SUPFAM" id="SSF48350">
    <property type="entry name" value="GTPase activation domain, GAP"/>
    <property type="match status" value="1"/>
</dbReference>
<dbReference type="FunFam" id="1.10.555.10:FF:000012">
    <property type="entry name" value="Putative inositol polyphosphate 5-phosphatase OCRL-1"/>
    <property type="match status" value="1"/>
</dbReference>
<dbReference type="InterPro" id="IPR036691">
    <property type="entry name" value="Endo/exonu/phosph_ase_sf"/>
</dbReference>
<dbReference type="GO" id="GO:0030670">
    <property type="term" value="C:phagocytic vesicle membrane"/>
    <property type="evidence" value="ECO:0007669"/>
    <property type="project" value="UniProtKB-SubCell"/>
</dbReference>
<dbReference type="InterPro" id="IPR000198">
    <property type="entry name" value="RhoGAP_dom"/>
</dbReference>
<evidence type="ECO:0000256" key="2">
    <source>
        <dbReference type="ARBA" id="ARBA00004580"/>
    </source>
</evidence>
<dbReference type="GO" id="GO:0007165">
    <property type="term" value="P:signal transduction"/>
    <property type="evidence" value="ECO:0007669"/>
    <property type="project" value="InterPro"/>
</dbReference>
<dbReference type="Pfam" id="PF22669">
    <property type="entry name" value="Exo_endo_phos2"/>
    <property type="match status" value="1"/>
</dbReference>
<dbReference type="Pfam" id="PF21310">
    <property type="entry name" value="OCRL-like_ASH"/>
    <property type="match status" value="1"/>
</dbReference>
<sequence>MNNHSEPLQLMQAKFPSDNVSCCVKANLIQEFKTVRYLVIVSWGHNSAIFILSSGAVPPTSTKDLVIEWILPIDEHFRCDIESDFNQEDTSDISLNICSNKRNFIFELGLGEASNMFVGEIYKATERLNRQNRYFDHGWLKKYHSTYKNKSNDEEGIADPTCFSQIMDSLDMLLPRESLATGKCMIPDRDTIIRYEMKKFEREYTDYVPLRVFVGTWNVNGQPASVSLQEWLSCDVDPPDIYAIGFQELDLSKEAYLFTDSIREENWRLMVEKGLHNGAQYKEVKLVRLVGMMLIVYVQEQYDVMNVAVDRVGTGIMGKMGNKGGVSVRMEIYNTSMCFVNSHLAAHVEEYERRNQDYNEICSRTSFTAFTPPKAIKDHDQVYWLGDLNYRITGLDVNAVKEYILMEKYKPILENDQLVKQHRLKKVFVGYKEGPINFMPTYKYDPGTDNWDSSEKNRAPAWCDRILWKGDSIQQLEYRSHQIYQISDHKPVSSVFISRVKRIDEIKYNMIRDERLKVQDKIENEFQPQATVDNTEIKFNTINFMEPQSKEFTIANVGVVPVKFNFKIKLDHTNICKEWLSIEPFIGDINPGEKCDIKLEILVDKRSASKINSGKEKLEDILVLHFDGGKDIFITVTGEYHRSCFGSSLETLANLVVPINEVPPEKLAEMENNRMAYGHGFNSEHQIPKEIWFLIDHLHRYGMKQPLLFINAGLKSEFEGIRTWLDNWSLEPLPGSVYSVAESLLLLLESTAEPVIPYELHAKCLDASSNYTQCKQIVQQLPVISQKVFIYICLFLRELIYHSDDNGLDIKTISTLFGGIFLRDLGLKNRDQMSKSWFSQQSAQDKKKSTFVSHFLVNDDPNLYQLVAGV</sequence>
<dbReference type="InterPro" id="IPR008936">
    <property type="entry name" value="Rho_GTPase_activation_prot"/>
</dbReference>
<keyword evidence="6" id="KW-0378">Hydrolase</keyword>
<name>A0A8I6SQH7_CIMLE</name>
<evidence type="ECO:0000313" key="12">
    <source>
        <dbReference type="Proteomes" id="UP000494040"/>
    </source>
</evidence>
<protein>
    <recommendedName>
        <fullName evidence="4">phosphoinositide 5-phosphatase</fullName>
        <ecNumber evidence="4">3.1.3.36</ecNumber>
    </recommendedName>
</protein>
<dbReference type="CTD" id="4952"/>
<evidence type="ECO:0000256" key="3">
    <source>
        <dbReference type="ARBA" id="ARBA00005910"/>
    </source>
</evidence>
<evidence type="ECO:0000259" key="10">
    <source>
        <dbReference type="PROSITE" id="PS50238"/>
    </source>
</evidence>
<evidence type="ECO:0000256" key="8">
    <source>
        <dbReference type="ARBA" id="ARBA00023136"/>
    </source>
</evidence>
<evidence type="ECO:0000256" key="1">
    <source>
        <dbReference type="ARBA" id="ARBA00004146"/>
    </source>
</evidence>
<feature type="domain" description="Rho-GAP" evidence="10">
    <location>
        <begin position="668"/>
        <end position="864"/>
    </location>
</feature>
<dbReference type="GO" id="GO:0046856">
    <property type="term" value="P:phosphatidylinositol dephosphorylation"/>
    <property type="evidence" value="ECO:0007669"/>
    <property type="project" value="InterPro"/>
</dbReference>
<comment type="subcellular location">
    <subcellularLocation>
        <location evidence="2">Cytoplasmic vesicle</location>
        <location evidence="2">Phagosome membrane</location>
    </subcellularLocation>
    <subcellularLocation>
        <location evidence="1">Early endosome membrane</location>
    </subcellularLocation>
</comment>
<dbReference type="InterPro" id="IPR031896">
    <property type="entry name" value="INPP5B_PH_dom"/>
</dbReference>
<reference evidence="11" key="1">
    <citation type="submission" date="2022-01" db="UniProtKB">
        <authorList>
            <consortium name="EnsemblMetazoa"/>
        </authorList>
    </citation>
    <scope>IDENTIFICATION</scope>
</reference>
<keyword evidence="12" id="KW-1185">Reference proteome</keyword>
<dbReference type="Gene3D" id="3.60.10.10">
    <property type="entry name" value="Endonuclease/exonuclease/phosphatase"/>
    <property type="match status" value="1"/>
</dbReference>
<evidence type="ECO:0000256" key="5">
    <source>
        <dbReference type="ARBA" id="ARBA00022753"/>
    </source>
</evidence>
<dbReference type="EC" id="3.1.3.36" evidence="4"/>
<dbReference type="InterPro" id="IPR047078">
    <property type="entry name" value="RhoGAP_OCRL1"/>
</dbReference>
<dbReference type="Gene3D" id="2.30.29.110">
    <property type="match status" value="1"/>
</dbReference>
<dbReference type="RefSeq" id="XP_014262112.1">
    <property type="nucleotide sequence ID" value="XM_014406626.2"/>
</dbReference>
<dbReference type="Pfam" id="PF16776">
    <property type="entry name" value="INPP5B_PH"/>
    <property type="match status" value="1"/>
</dbReference>
<proteinExistence type="inferred from homology"/>
<dbReference type="InterPro" id="IPR048869">
    <property type="entry name" value="OCRL-1_2_ASH"/>
</dbReference>
<evidence type="ECO:0000256" key="7">
    <source>
        <dbReference type="ARBA" id="ARBA00023098"/>
    </source>
</evidence>
<evidence type="ECO:0000256" key="6">
    <source>
        <dbReference type="ARBA" id="ARBA00022801"/>
    </source>
</evidence>
<comment type="similarity">
    <text evidence="3">Belongs to the inositol 1,4,5-trisphosphate 5-phosphatase type II family.</text>
</comment>
<dbReference type="Gene3D" id="1.10.555.10">
    <property type="entry name" value="Rho GTPase activation protein"/>
    <property type="match status" value="1"/>
</dbReference>
<dbReference type="SMART" id="SM00128">
    <property type="entry name" value="IPPc"/>
    <property type="match status" value="1"/>
</dbReference>
<dbReference type="GO" id="GO:0031901">
    <property type="term" value="C:early endosome membrane"/>
    <property type="evidence" value="ECO:0007669"/>
    <property type="project" value="UniProtKB-SubCell"/>
</dbReference>
<keyword evidence="7" id="KW-0443">Lipid metabolism</keyword>
<dbReference type="GeneID" id="106674114"/>
<dbReference type="Pfam" id="PF00620">
    <property type="entry name" value="RhoGAP"/>
    <property type="match status" value="1"/>
</dbReference>
<dbReference type="OrthoDB" id="7862313at2759"/>
<dbReference type="FunFam" id="3.60.10.10:FF:000004">
    <property type="entry name" value="Type II inositol 1,4,5-trisphosphate 5-phosphatase"/>
    <property type="match status" value="1"/>
</dbReference>
<dbReference type="Proteomes" id="UP000494040">
    <property type="component" value="Unassembled WGS sequence"/>
</dbReference>
<dbReference type="AlphaFoldDB" id="A0A8I6SQH7"/>
<dbReference type="InterPro" id="IPR000300">
    <property type="entry name" value="IPPc"/>
</dbReference>
<dbReference type="PANTHER" id="PTHR11200">
    <property type="entry name" value="INOSITOL 5-PHOSPHATASE"/>
    <property type="match status" value="1"/>
</dbReference>
<dbReference type="KEGG" id="clec:106674114"/>
<dbReference type="FunFam" id="2.60.40.10:FF:000132">
    <property type="entry name" value="Inositol polyphosphate 5-phosphatase OCRL-1 isoform b"/>
    <property type="match status" value="1"/>
</dbReference>
<dbReference type="EnsemblMetazoa" id="XM_014406626.2">
    <property type="protein sequence ID" value="XP_014262112.1"/>
    <property type="gene ID" value="LOC106674114"/>
</dbReference>
<dbReference type="InterPro" id="IPR046985">
    <property type="entry name" value="IP5"/>
</dbReference>
<dbReference type="OMA" id="WLGCSER"/>
<evidence type="ECO:0000256" key="4">
    <source>
        <dbReference type="ARBA" id="ARBA00013044"/>
    </source>
</evidence>
<dbReference type="PROSITE" id="PS50238">
    <property type="entry name" value="RHOGAP"/>
    <property type="match status" value="1"/>
</dbReference>